<reference evidence="1 2" key="1">
    <citation type="submission" date="2017-05" db="EMBL/GenBank/DDBJ databases">
        <title>Genome sequence of Candidatus Fukatsuia symbiotica and Candidatus Hamiltonella defensa from Acyrthosiphon pisum strain 5D.</title>
        <authorList>
            <person name="Patel V.A."/>
            <person name="Chevignon G."/>
            <person name="Russell J.A."/>
            <person name="Oliver K.M."/>
        </authorList>
    </citation>
    <scope>NUCLEOTIDE SEQUENCE [LARGE SCALE GENOMIC DNA]</scope>
    <source>
        <strain evidence="1 2">5D</strain>
        <plasmid evidence="1 2">p5D_Fsymbiotica-2</plasmid>
    </source>
</reference>
<accession>A0A2Y9CKJ5</accession>
<name>A0A2Y9CKJ5_9GAMM</name>
<dbReference type="Proteomes" id="UP000261875">
    <property type="component" value="Plasmid p5D_Fsymbiotica-2"/>
</dbReference>
<organism evidence="1 2">
    <name type="scientific">Candidatus Fukatsuia symbiotica</name>
    <dbReference type="NCBI Taxonomy" id="1878942"/>
    <lineage>
        <taxon>Bacteria</taxon>
        <taxon>Pseudomonadati</taxon>
        <taxon>Pseudomonadota</taxon>
        <taxon>Gammaproteobacteria</taxon>
        <taxon>Enterobacterales</taxon>
        <taxon>Yersiniaceae</taxon>
        <taxon>Candidatus Fukatsuia</taxon>
    </lineage>
</organism>
<sequence>MKYLFNGVSGLATTKRGLTMQYRKAGMARMVLLALALLLTGCKDKGKAFVGHWVEITNNEHPTDMKITYDNGVFHIDKNEYYALGLADYKLKKLEATAKSDNVLTVMDRFGKTMRLNDGVISFDNAEFKKQD</sequence>
<geneLocation type="plasmid" evidence="1 2">
    <name>p5D_Fsymbiotica-2</name>
</geneLocation>
<keyword evidence="1" id="KW-0614">Plasmid</keyword>
<evidence type="ECO:0000313" key="2">
    <source>
        <dbReference type="Proteomes" id="UP000261875"/>
    </source>
</evidence>
<proteinExistence type="predicted"/>
<evidence type="ECO:0000313" key="1">
    <source>
        <dbReference type="EMBL" id="AWK15629.1"/>
    </source>
</evidence>
<dbReference type="KEGG" id="fsm:CCS41_14540"/>
<keyword evidence="2" id="KW-1185">Reference proteome</keyword>
<dbReference type="AlphaFoldDB" id="A0A2Y9CKJ5"/>
<dbReference type="EMBL" id="CP021661">
    <property type="protein sequence ID" value="AWK15629.1"/>
    <property type="molecule type" value="Genomic_DNA"/>
</dbReference>
<dbReference type="RefSeq" id="WP_006705275.1">
    <property type="nucleotide sequence ID" value="NZ_CP021661.1"/>
</dbReference>
<gene>
    <name evidence="1" type="ORF">CCS41_14540</name>
</gene>
<protein>
    <submittedName>
        <fullName evidence="1">Uncharacterized protein</fullName>
    </submittedName>
</protein>